<reference evidence="3" key="1">
    <citation type="submission" date="2016-10" db="EMBL/GenBank/DDBJ databases">
        <authorList>
            <person name="Varghese N."/>
            <person name="Submissions S."/>
        </authorList>
    </citation>
    <scope>NUCLEOTIDE SEQUENCE [LARGE SCALE GENOMIC DNA]</scope>
    <source>
        <strain evidence="3">DSM 19482</strain>
    </source>
</reference>
<organism evidence="2 3">
    <name type="scientific">Epilithonimonas bovis DSM 19482</name>
    <dbReference type="NCBI Taxonomy" id="1121284"/>
    <lineage>
        <taxon>Bacteria</taxon>
        <taxon>Pseudomonadati</taxon>
        <taxon>Bacteroidota</taxon>
        <taxon>Flavobacteriia</taxon>
        <taxon>Flavobacteriales</taxon>
        <taxon>Weeksellaceae</taxon>
        <taxon>Chryseobacterium group</taxon>
        <taxon>Epilithonimonas</taxon>
    </lineage>
</organism>
<evidence type="ECO:0000313" key="3">
    <source>
        <dbReference type="Proteomes" id="UP000187261"/>
    </source>
</evidence>
<evidence type="ECO:0000256" key="1">
    <source>
        <dbReference type="SAM" id="Phobius"/>
    </source>
</evidence>
<dbReference type="STRING" id="1121284.SAMN05660493_00732"/>
<protein>
    <submittedName>
        <fullName evidence="2">Uncharacterized protein</fullName>
    </submittedName>
</protein>
<sequence>MYQKVRQNPGSHAPYKIKNSAFMLKMEAPQRNNRVPATKKTQQSLAERSALALINIINIKKIFALFALKKSSIIHHLSLIFTPSLRIFSLAGRRTMYRKVRRNPGSLAPYKITNSAFMLKMEAPQRSNRVPATKKHSSP</sequence>
<dbReference type="AlphaFoldDB" id="A0A1U7PW45"/>
<dbReference type="RefSeq" id="WP_076782117.1">
    <property type="nucleotide sequence ID" value="NZ_FTPU01000005.1"/>
</dbReference>
<dbReference type="Proteomes" id="UP000187261">
    <property type="component" value="Unassembled WGS sequence"/>
</dbReference>
<dbReference type="EMBL" id="FTPU01000005">
    <property type="protein sequence ID" value="SIT96060.1"/>
    <property type="molecule type" value="Genomic_DNA"/>
</dbReference>
<feature type="transmembrane region" description="Helical" evidence="1">
    <location>
        <begin position="49"/>
        <end position="67"/>
    </location>
</feature>
<keyword evidence="3" id="KW-1185">Reference proteome</keyword>
<keyword evidence="1" id="KW-1133">Transmembrane helix</keyword>
<keyword evidence="1" id="KW-0812">Transmembrane</keyword>
<evidence type="ECO:0000313" key="2">
    <source>
        <dbReference type="EMBL" id="SIT96060.1"/>
    </source>
</evidence>
<name>A0A1U7PW45_9FLAO</name>
<gene>
    <name evidence="2" type="ORF">SAMN05660493_00732</name>
</gene>
<accession>A0A1U7PW45</accession>
<keyword evidence="1" id="KW-0472">Membrane</keyword>
<proteinExistence type="predicted"/>
<feature type="transmembrane region" description="Helical" evidence="1">
    <location>
        <begin position="73"/>
        <end position="92"/>
    </location>
</feature>